<reference evidence="5" key="4">
    <citation type="submission" date="2025-09" db="UniProtKB">
        <authorList>
            <consortium name="Ensembl"/>
        </authorList>
    </citation>
    <scope>IDENTIFICATION</scope>
    <source>
        <strain evidence="5">HSOK</strain>
    </source>
</reference>
<dbReference type="SUPFAM" id="SSF52833">
    <property type="entry name" value="Thioredoxin-like"/>
    <property type="match status" value="1"/>
</dbReference>
<dbReference type="Ensembl" id="ENSORLT00015000231.1">
    <property type="protein sequence ID" value="ENSORLP00015008785.1"/>
    <property type="gene ID" value="ENSORLG00015009670.1"/>
</dbReference>
<accession>A0A3P9HLY3</accession>
<proteinExistence type="inferred from homology"/>
<evidence type="ECO:0000259" key="4">
    <source>
        <dbReference type="PROSITE" id="PS50405"/>
    </source>
</evidence>
<sequence>MWWVGPSYKTRNVDPSALTPPSFLLLNSRPQLLLVISATMAKDMTLLWGSGSPPCWRVQIALEEKNLQGYNQKLLSFEKGEHKSKEVLEINPRGQFPAFKHKNIIVNESCAICFYLENQFKSQGNPLIPEGAAEVGLMYQRIFEGQILGQKIADVVRYTRKVPEAERHDSAVKRNREALKQEIQTWDGYLKGSDGYLSGKSFSLADVIVYPVVAFIFRLGGNESHYPNLAAYYNKLKERPSITKTWPQYWLEAPGQEQLKDL</sequence>
<reference evidence="5 6" key="2">
    <citation type="submission" date="2017-04" db="EMBL/GenBank/DDBJ databases">
        <title>CpG methylation of centromeres and impact of large insertions on vertebrate speciation.</title>
        <authorList>
            <person name="Ichikawa K."/>
            <person name="Yoshimura J."/>
            <person name="Morishita S."/>
        </authorList>
    </citation>
    <scope>NUCLEOTIDE SEQUENCE</scope>
    <source>
        <strain evidence="5 6">HSOK</strain>
    </source>
</reference>
<dbReference type="Pfam" id="PF02798">
    <property type="entry name" value="GST_N"/>
    <property type="match status" value="1"/>
</dbReference>
<dbReference type="CDD" id="cd00570">
    <property type="entry name" value="GST_N_family"/>
    <property type="match status" value="1"/>
</dbReference>
<dbReference type="SUPFAM" id="SSF47616">
    <property type="entry name" value="GST C-terminal domain-like"/>
    <property type="match status" value="1"/>
</dbReference>
<dbReference type="FunFam" id="1.20.1050.10:FF:000046">
    <property type="entry name" value="Glutathione S-transferase rho"/>
    <property type="match status" value="1"/>
</dbReference>
<reference key="1">
    <citation type="journal article" date="2007" name="Nature">
        <title>The medaka draft genome and insights into vertebrate genome evolution.</title>
        <authorList>
            <person name="Kasahara M."/>
            <person name="Naruse K."/>
            <person name="Sasaki S."/>
            <person name="Nakatani Y."/>
            <person name="Qu W."/>
            <person name="Ahsan B."/>
            <person name="Yamada T."/>
            <person name="Nagayasu Y."/>
            <person name="Doi K."/>
            <person name="Kasai Y."/>
            <person name="Jindo T."/>
            <person name="Kobayashi D."/>
            <person name="Shimada A."/>
            <person name="Toyoda A."/>
            <person name="Kuroki Y."/>
            <person name="Fujiyama A."/>
            <person name="Sasaki T."/>
            <person name="Shimizu A."/>
            <person name="Asakawa S."/>
            <person name="Shimizu N."/>
            <person name="Hashimoto S."/>
            <person name="Yang J."/>
            <person name="Lee Y."/>
            <person name="Matsushima K."/>
            <person name="Sugano S."/>
            <person name="Sakaizumi M."/>
            <person name="Narita T."/>
            <person name="Ohishi K."/>
            <person name="Haga S."/>
            <person name="Ohta F."/>
            <person name="Nomoto H."/>
            <person name="Nogata K."/>
            <person name="Morishita T."/>
            <person name="Endo T."/>
            <person name="Shin-I T."/>
            <person name="Takeda H."/>
            <person name="Morishita S."/>
            <person name="Kohara Y."/>
        </authorList>
    </citation>
    <scope>NUCLEOTIDE SEQUENCE [LARGE SCALE GENOMIC DNA]</scope>
    <source>
        <strain>Hd-rR</strain>
    </source>
</reference>
<name>A0A3P9HLY3_ORYLA</name>
<feature type="domain" description="GST N-terminal" evidence="3">
    <location>
        <begin position="42"/>
        <end position="124"/>
    </location>
</feature>
<evidence type="ECO:0000256" key="2">
    <source>
        <dbReference type="RuleBase" id="RU003494"/>
    </source>
</evidence>
<dbReference type="Gene3D" id="3.40.30.10">
    <property type="entry name" value="Glutaredoxin"/>
    <property type="match status" value="1"/>
</dbReference>
<dbReference type="InterPro" id="IPR040079">
    <property type="entry name" value="Glutathione_S-Trfase"/>
</dbReference>
<dbReference type="PROSITE" id="PS50405">
    <property type="entry name" value="GST_CTER"/>
    <property type="match status" value="1"/>
</dbReference>
<dbReference type="InterPro" id="IPR004045">
    <property type="entry name" value="Glutathione_S-Trfase_N"/>
</dbReference>
<evidence type="ECO:0000259" key="3">
    <source>
        <dbReference type="PROSITE" id="PS50404"/>
    </source>
</evidence>
<evidence type="ECO:0000313" key="6">
    <source>
        <dbReference type="Proteomes" id="UP000265200"/>
    </source>
</evidence>
<dbReference type="Gene3D" id="1.20.1050.10">
    <property type="match status" value="1"/>
</dbReference>
<evidence type="ECO:0000313" key="5">
    <source>
        <dbReference type="Ensembl" id="ENSORLP00015008785.1"/>
    </source>
</evidence>
<evidence type="ECO:0000256" key="1">
    <source>
        <dbReference type="ARBA" id="ARBA00007409"/>
    </source>
</evidence>
<dbReference type="InterPro" id="IPR036282">
    <property type="entry name" value="Glutathione-S-Trfase_C_sf"/>
</dbReference>
<dbReference type="PANTHER" id="PTHR44051:SF8">
    <property type="entry name" value="GLUTATHIONE S-TRANSFERASE GSTA"/>
    <property type="match status" value="1"/>
</dbReference>
<dbReference type="SFLD" id="SFLDG00358">
    <property type="entry name" value="Main_(cytGST)"/>
    <property type="match status" value="1"/>
</dbReference>
<dbReference type="Pfam" id="PF00043">
    <property type="entry name" value="GST_C"/>
    <property type="match status" value="1"/>
</dbReference>
<dbReference type="PANTHER" id="PTHR44051">
    <property type="entry name" value="GLUTATHIONE S-TRANSFERASE-RELATED"/>
    <property type="match status" value="1"/>
</dbReference>
<dbReference type="InterPro" id="IPR010987">
    <property type="entry name" value="Glutathione-S-Trfase_C-like"/>
</dbReference>
<dbReference type="PROSITE" id="PS50404">
    <property type="entry name" value="GST_NTER"/>
    <property type="match status" value="1"/>
</dbReference>
<dbReference type="SFLD" id="SFLDS00019">
    <property type="entry name" value="Glutathione_Transferase_(cytos"/>
    <property type="match status" value="1"/>
</dbReference>
<dbReference type="AlphaFoldDB" id="A0A3P9HLY3"/>
<dbReference type="Proteomes" id="UP000265200">
    <property type="component" value="Chromosome 11"/>
</dbReference>
<protein>
    <submittedName>
        <fullName evidence="5">Glutathione S-transferase rho</fullName>
    </submittedName>
</protein>
<dbReference type="CDD" id="cd00299">
    <property type="entry name" value="GST_C_family"/>
    <property type="match status" value="1"/>
</dbReference>
<dbReference type="InterPro" id="IPR036249">
    <property type="entry name" value="Thioredoxin-like_sf"/>
</dbReference>
<dbReference type="InterPro" id="IPR004046">
    <property type="entry name" value="GST_C"/>
</dbReference>
<organism evidence="5 6">
    <name type="scientific">Oryzias latipes</name>
    <name type="common">Japanese rice fish</name>
    <name type="synonym">Japanese killifish</name>
    <dbReference type="NCBI Taxonomy" id="8090"/>
    <lineage>
        <taxon>Eukaryota</taxon>
        <taxon>Metazoa</taxon>
        <taxon>Chordata</taxon>
        <taxon>Craniata</taxon>
        <taxon>Vertebrata</taxon>
        <taxon>Euteleostomi</taxon>
        <taxon>Actinopterygii</taxon>
        <taxon>Neopterygii</taxon>
        <taxon>Teleostei</taxon>
        <taxon>Neoteleostei</taxon>
        <taxon>Acanthomorphata</taxon>
        <taxon>Ovalentaria</taxon>
        <taxon>Atherinomorphae</taxon>
        <taxon>Beloniformes</taxon>
        <taxon>Adrianichthyidae</taxon>
        <taxon>Oryziinae</taxon>
        <taxon>Oryzias</taxon>
    </lineage>
</organism>
<dbReference type="FunFam" id="3.40.30.10:FF:000221">
    <property type="entry name" value="Glutathione S-transferase rho"/>
    <property type="match status" value="1"/>
</dbReference>
<feature type="domain" description="GST C-terminal" evidence="4">
    <location>
        <begin position="131"/>
        <end position="262"/>
    </location>
</feature>
<reference evidence="5" key="3">
    <citation type="submission" date="2025-08" db="UniProtKB">
        <authorList>
            <consortium name="Ensembl"/>
        </authorList>
    </citation>
    <scope>IDENTIFICATION</scope>
    <source>
        <strain evidence="5">HSOK</strain>
    </source>
</reference>
<comment type="similarity">
    <text evidence="1 2">Belongs to the GST superfamily.</text>
</comment>